<accession>A0A8H7D5U6</accession>
<comment type="caution">
    <text evidence="4">The sequence shown here is derived from an EMBL/GenBank/DDBJ whole genome shotgun (WGS) entry which is preliminary data.</text>
</comment>
<evidence type="ECO:0000259" key="3">
    <source>
        <dbReference type="Pfam" id="PF00248"/>
    </source>
</evidence>
<dbReference type="PANTHER" id="PTHR43364">
    <property type="entry name" value="NADH-SPECIFIC METHYLGLYOXAL REDUCTASE-RELATED"/>
    <property type="match status" value="1"/>
</dbReference>
<dbReference type="InterPro" id="IPR050523">
    <property type="entry name" value="AKR_Detox_Biosynth"/>
</dbReference>
<evidence type="ECO:0000313" key="4">
    <source>
        <dbReference type="EMBL" id="KAF7363399.1"/>
    </source>
</evidence>
<dbReference type="Proteomes" id="UP000623467">
    <property type="component" value="Unassembled WGS sequence"/>
</dbReference>
<dbReference type="CDD" id="cd19075">
    <property type="entry name" value="AKR_AKR7A1-5"/>
    <property type="match status" value="1"/>
</dbReference>
<feature type="compositionally biased region" description="Low complexity" evidence="2">
    <location>
        <begin position="1020"/>
        <end position="1035"/>
    </location>
</feature>
<keyword evidence="1" id="KW-0560">Oxidoreductase</keyword>
<sequence>MSPTRVPLLFGTMTMGEAGAAGAVRNSDIHECNEILSVFAGYGHKELDTARLYGGGTTETLLSKLDLGDSSIDTKVYPFKPGDHAAGALRAIFFESLEALNRKKVRVLYLHAPDRSVPFEETLEEMNKLHNEGFYEIFGLSNFASWEVAEVVSICKAKGWIQPKIYQAMYNAITRTIEPELVPCCRKFGIRVVVYNPLAGGLFAGKVTSVSDAPTTGRFITTTLSGKMYRDRYLRDGNFEALNHSKEVAAQYNLRLTEIALRWCQHHSVLGEQDGVILGASSASQLKQNCEDSVKGPLPEAVVAALDEAWEISRGTASTYWRRAGVEYLYFYGVNSLVKLLIIDLIMDSDLTPLGLRLCELSLEISSSASPEIWKNVETTAQAIANGLRSRDGPVDNHTALGQTSLPQALATLLAAALHGASIPALPRIPAVFEILRVSANLCMDHDENRGQLLEVGLPQAVVSLLEGYSESIPNPPSATPLPLTIPHLKVVRTAVGVLLNVSLNYGKLFKLLVSITINQCLQIPPEENTPEAQGESWTLRSVISSWAWKTIVDLKEVKDETLQIFNPDVLPLLMPALVSFCPPYSSGSTLFKEDSDMFNSLLHADFEALEESCTLIESLSLDVEDVRLSLARGVNFPAEHGGVSCLSTILDFIEKGDYPPFWKTAFPEAERKRRERVFDNCKAALIKSVVEVAGEERNEDVLWDDSEDNKPGGEFVCRMVHLIKQYVSDMDQSIPGAEVPKDSLAGRDDLVICASLSLGNLARREKNSTVLLSAPHSLASFLTSRHLLSPSTDIKVKHGVIGLLKHLAQSCAQSAVIHDALLRAEVVKHVSRSGVWDEKTDEMADIVQVGAIGIVKYMCNANVENTFALVLPTTGEDSVHPTGISLIMALVKRTKSTPVRSEGTRVLVNVIKSLWSNDPNASPSDTTMTATLQGINSADVLAENQRKRHESMQAILTPECALALAHLVGRSAKYPLLVNEGVVALSLMSTLKTGAPLALTAILTPIPFDSPMPEPPSATPSSSSELTSGSDVSSPVVATPSTRGRLPIPRNALDMLISVLRNVDNPVNFQMEVRVNVCSFFAQLTRHNSGPELVRVKDGVRPVVENVWENLQNASNKGDQEMLVKATKKLLDLWA</sequence>
<dbReference type="InterPro" id="IPR016024">
    <property type="entry name" value="ARM-type_fold"/>
</dbReference>
<keyword evidence="5" id="KW-1185">Reference proteome</keyword>
<evidence type="ECO:0000313" key="5">
    <source>
        <dbReference type="Proteomes" id="UP000623467"/>
    </source>
</evidence>
<gene>
    <name evidence="4" type="ORF">MSAN_00995600</name>
</gene>
<reference evidence="4" key="1">
    <citation type="submission" date="2020-05" db="EMBL/GenBank/DDBJ databases">
        <title>Mycena genomes resolve the evolution of fungal bioluminescence.</title>
        <authorList>
            <person name="Tsai I.J."/>
        </authorList>
    </citation>
    <scope>NUCLEOTIDE SEQUENCE</scope>
    <source>
        <strain evidence="4">160909Yilan</strain>
    </source>
</reference>
<feature type="region of interest" description="Disordered" evidence="2">
    <location>
        <begin position="1011"/>
        <end position="1045"/>
    </location>
</feature>
<dbReference type="Pfam" id="PF00248">
    <property type="entry name" value="Aldo_ket_red"/>
    <property type="match status" value="1"/>
</dbReference>
<dbReference type="OrthoDB" id="26149at2759"/>
<dbReference type="InterPro" id="IPR023210">
    <property type="entry name" value="NADP_OxRdtase_dom"/>
</dbReference>
<dbReference type="InterPro" id="IPR011989">
    <property type="entry name" value="ARM-like"/>
</dbReference>
<proteinExistence type="predicted"/>
<dbReference type="InterPro" id="IPR036812">
    <property type="entry name" value="NAD(P)_OxRdtase_dom_sf"/>
</dbReference>
<feature type="domain" description="NADP-dependent oxidoreductase" evidence="3">
    <location>
        <begin position="8"/>
        <end position="311"/>
    </location>
</feature>
<dbReference type="AlphaFoldDB" id="A0A8H7D5U6"/>
<evidence type="ECO:0000256" key="2">
    <source>
        <dbReference type="SAM" id="MobiDB-lite"/>
    </source>
</evidence>
<dbReference type="Gene3D" id="3.20.20.100">
    <property type="entry name" value="NADP-dependent oxidoreductase domain"/>
    <property type="match status" value="1"/>
</dbReference>
<dbReference type="SUPFAM" id="SSF48371">
    <property type="entry name" value="ARM repeat"/>
    <property type="match status" value="1"/>
</dbReference>
<dbReference type="Gene3D" id="1.25.10.10">
    <property type="entry name" value="Leucine-rich Repeat Variant"/>
    <property type="match status" value="1"/>
</dbReference>
<dbReference type="PANTHER" id="PTHR43364:SF4">
    <property type="entry name" value="NAD(P)-LINKED OXIDOREDUCTASE SUPERFAMILY PROTEIN"/>
    <property type="match status" value="1"/>
</dbReference>
<dbReference type="GO" id="GO:0016491">
    <property type="term" value="F:oxidoreductase activity"/>
    <property type="evidence" value="ECO:0007669"/>
    <property type="project" value="UniProtKB-KW"/>
</dbReference>
<dbReference type="EMBL" id="JACAZH010000007">
    <property type="protein sequence ID" value="KAF7363399.1"/>
    <property type="molecule type" value="Genomic_DNA"/>
</dbReference>
<organism evidence="4 5">
    <name type="scientific">Mycena sanguinolenta</name>
    <dbReference type="NCBI Taxonomy" id="230812"/>
    <lineage>
        <taxon>Eukaryota</taxon>
        <taxon>Fungi</taxon>
        <taxon>Dikarya</taxon>
        <taxon>Basidiomycota</taxon>
        <taxon>Agaricomycotina</taxon>
        <taxon>Agaricomycetes</taxon>
        <taxon>Agaricomycetidae</taxon>
        <taxon>Agaricales</taxon>
        <taxon>Marasmiineae</taxon>
        <taxon>Mycenaceae</taxon>
        <taxon>Mycena</taxon>
    </lineage>
</organism>
<protein>
    <submittedName>
        <fullName evidence="4">GTP binding</fullName>
    </submittedName>
</protein>
<name>A0A8H7D5U6_9AGAR</name>
<dbReference type="SUPFAM" id="SSF51430">
    <property type="entry name" value="NAD(P)-linked oxidoreductase"/>
    <property type="match status" value="1"/>
</dbReference>
<evidence type="ECO:0000256" key="1">
    <source>
        <dbReference type="ARBA" id="ARBA00023002"/>
    </source>
</evidence>